<feature type="compositionally biased region" description="Polar residues" evidence="1">
    <location>
        <begin position="355"/>
        <end position="364"/>
    </location>
</feature>
<name>A0A439DGJ3_9PEZI</name>
<evidence type="ECO:0000256" key="2">
    <source>
        <dbReference type="SAM" id="Phobius"/>
    </source>
</evidence>
<evidence type="ECO:0000313" key="4">
    <source>
        <dbReference type="Proteomes" id="UP000286045"/>
    </source>
</evidence>
<dbReference type="PANTHER" id="PTHR37544:SF3">
    <property type="entry name" value="SPRAY"/>
    <property type="match status" value="1"/>
</dbReference>
<feature type="compositionally biased region" description="Basic and acidic residues" evidence="1">
    <location>
        <begin position="11"/>
        <end position="20"/>
    </location>
</feature>
<dbReference type="InterPro" id="IPR021840">
    <property type="entry name" value="DUF3433"/>
</dbReference>
<evidence type="ECO:0000313" key="3">
    <source>
        <dbReference type="EMBL" id="RWA13532.1"/>
    </source>
</evidence>
<feature type="transmembrane region" description="Helical" evidence="2">
    <location>
        <begin position="645"/>
        <end position="667"/>
    </location>
</feature>
<feature type="region of interest" description="Disordered" evidence="1">
    <location>
        <begin position="268"/>
        <end position="326"/>
    </location>
</feature>
<protein>
    <submittedName>
        <fullName evidence="3">Uncharacterized protein</fullName>
    </submittedName>
</protein>
<dbReference type="AlphaFoldDB" id="A0A439DGJ3"/>
<dbReference type="Pfam" id="PF11915">
    <property type="entry name" value="DUF3433"/>
    <property type="match status" value="2"/>
</dbReference>
<feature type="transmembrane region" description="Helical" evidence="2">
    <location>
        <begin position="815"/>
        <end position="838"/>
    </location>
</feature>
<feature type="compositionally biased region" description="Basic and acidic residues" evidence="1">
    <location>
        <begin position="735"/>
        <end position="745"/>
    </location>
</feature>
<dbReference type="Proteomes" id="UP000286045">
    <property type="component" value="Unassembled WGS sequence"/>
</dbReference>
<keyword evidence="2" id="KW-1133">Transmembrane helix</keyword>
<feature type="compositionally biased region" description="Polar residues" evidence="1">
    <location>
        <begin position="294"/>
        <end position="305"/>
    </location>
</feature>
<keyword evidence="4" id="KW-1185">Reference proteome</keyword>
<keyword evidence="2" id="KW-0812">Transmembrane</keyword>
<proteinExistence type="predicted"/>
<reference evidence="3 4" key="1">
    <citation type="submission" date="2018-12" db="EMBL/GenBank/DDBJ databases">
        <title>Draft genome sequence of Xylaria grammica IHI A82.</title>
        <authorList>
            <person name="Buettner E."/>
            <person name="Kellner H."/>
        </authorList>
    </citation>
    <scope>NUCLEOTIDE SEQUENCE [LARGE SCALE GENOMIC DNA]</scope>
    <source>
        <strain evidence="3 4">IHI A82</strain>
    </source>
</reference>
<feature type="transmembrane region" description="Helical" evidence="2">
    <location>
        <begin position="514"/>
        <end position="541"/>
    </location>
</feature>
<comment type="caution">
    <text evidence="3">The sequence shown here is derived from an EMBL/GenBank/DDBJ whole genome shotgun (WGS) entry which is preliminary data.</text>
</comment>
<feature type="compositionally biased region" description="Polar residues" evidence="1">
    <location>
        <begin position="27"/>
        <end position="43"/>
    </location>
</feature>
<feature type="compositionally biased region" description="Basic and acidic residues" evidence="1">
    <location>
        <begin position="345"/>
        <end position="354"/>
    </location>
</feature>
<evidence type="ECO:0000256" key="1">
    <source>
        <dbReference type="SAM" id="MobiDB-lite"/>
    </source>
</evidence>
<keyword evidence="2" id="KW-0472">Membrane</keyword>
<feature type="region of interest" description="Disordered" evidence="1">
    <location>
        <begin position="1"/>
        <end position="48"/>
    </location>
</feature>
<sequence length="1009" mass="108432">MPAIQSSQFPLRDHHRDRGMGGDGYTTVPQKPTSSDGNQSDTNRSLERDRPYYKPTALRWPFLAVLLCILITALLVLIYGICTLPGIEGRSIQPSGGVEARGLDISTGSPSASAKQTKPVQEFTLPSQVGPTRNSARTATLIPESTIWTTSTDAVGTGEYGHVGYQTVTTTATEIATQIVTVTLTMTITDTAPGTIITTGGYGEIGYQTITELITETATKAATETIRITEIIIGTTTETVFTAPPKPSSLSNPTGGHGDVEVITVTNPSASAALSTPRRDPTDASNEDPVAAGSLTSHVFTTSSPAADFGGSDHENTAESSSSVPLPSLSGEWIQFQGSPVATDAKTKSTERPESNTITTRSRSSEMTAITEYLLYDTTGEATGIETITNPHITEIGVVITDARGSPITTSTARVFVLATQVESGFDGLANHIMTLGVTTLTDANGSPTATLTVSPNPITTLATATLANAAGQPISTSVWTTLITPTLSVETDSRGVPTATIASYPIPPTTKTIVYYISLGQYFVGMFLPTIVASGIAILVRTLSTNAKIFQPWHALTRDHGAFGRDSLCLQTGGWQSIVASVRSLLDGQAVTFFTNILLVSSAVLVPLSAETIALDLRGDGCKTGSRNCAWVLSASLPASKATITLLVLMSVMIVLLLVLLGRWSLGVYTNPRSISTLASLSSNNEVQQLVTGSSNPLSKRDKSLIAGRRFKLGHSQHIHGRREYGVIPFRGSNDSESRGHERGSSIVTPDTRQDNKPSKNRHSMPFFMLRYLGRFSLLFMICGVLVLIIYYSQTGGNTAFERFLDSNSFGVRFLFTSFGVIISFMWSSFFDGVAILSPYQLLAHRPQIASRSILLAPPTNAFSGLWYAVRTRHVFIGFISLASALSEFLGIFLSNVPFQVTQTYLVFQVSFMAAVGILSFMALVIFMSFFVKWPYMPADPSTIAGAMYYVCDSPMLDNFEGLSMLKRRERDHMVTELSLHYEFGETKGISGEVRTIVKTSDTDSSTP</sequence>
<accession>A0A439DGJ3</accession>
<feature type="transmembrane region" description="Helical" evidence="2">
    <location>
        <begin position="773"/>
        <end position="795"/>
    </location>
</feature>
<feature type="transmembrane region" description="Helical" evidence="2">
    <location>
        <begin position="876"/>
        <end position="895"/>
    </location>
</feature>
<feature type="region of interest" description="Disordered" evidence="1">
    <location>
        <begin position="341"/>
        <end position="364"/>
    </location>
</feature>
<dbReference type="EMBL" id="RYZI01000024">
    <property type="protein sequence ID" value="RWA13532.1"/>
    <property type="molecule type" value="Genomic_DNA"/>
</dbReference>
<feature type="transmembrane region" description="Helical" evidence="2">
    <location>
        <begin position="60"/>
        <end position="81"/>
    </location>
</feature>
<feature type="region of interest" description="Disordered" evidence="1">
    <location>
        <begin position="729"/>
        <end position="761"/>
    </location>
</feature>
<dbReference type="PANTHER" id="PTHR37544">
    <property type="entry name" value="SPRAY-RELATED"/>
    <property type="match status" value="1"/>
</dbReference>
<gene>
    <name evidence="3" type="ORF">EKO27_g1535</name>
</gene>
<feature type="transmembrane region" description="Helical" evidence="2">
    <location>
        <begin position="591"/>
        <end position="611"/>
    </location>
</feature>
<feature type="transmembrane region" description="Helical" evidence="2">
    <location>
        <begin position="907"/>
        <end position="933"/>
    </location>
</feature>
<dbReference type="STRING" id="363999.A0A439DGJ3"/>
<organism evidence="3 4">
    <name type="scientific">Xylaria grammica</name>
    <dbReference type="NCBI Taxonomy" id="363999"/>
    <lineage>
        <taxon>Eukaryota</taxon>
        <taxon>Fungi</taxon>
        <taxon>Dikarya</taxon>
        <taxon>Ascomycota</taxon>
        <taxon>Pezizomycotina</taxon>
        <taxon>Sordariomycetes</taxon>
        <taxon>Xylariomycetidae</taxon>
        <taxon>Xylariales</taxon>
        <taxon>Xylariaceae</taxon>
        <taxon>Xylaria</taxon>
    </lineage>
</organism>